<reference evidence="2" key="4">
    <citation type="submission" date="2020-09" db="EMBL/GenBank/DDBJ databases">
        <authorList>
            <person name="Sun Q."/>
            <person name="Ohkuma M."/>
        </authorList>
    </citation>
    <scope>NUCLEOTIDE SEQUENCE</scope>
    <source>
        <strain evidence="2">JCM 31740</strain>
    </source>
</reference>
<accession>A0A348B4P2</accession>
<dbReference type="AlphaFoldDB" id="A0A348B4P2"/>
<dbReference type="KEGG" id="sacd:HS1genome_1533"/>
<dbReference type="RefSeq" id="WP_126450289.1">
    <property type="nucleotide sequence ID" value="NZ_AP018553.1"/>
</dbReference>
<dbReference type="Proteomes" id="UP000616143">
    <property type="component" value="Unassembled WGS sequence"/>
</dbReference>
<dbReference type="OrthoDB" id="33808at2157"/>
<dbReference type="EMBL" id="BMQS01000017">
    <property type="protein sequence ID" value="GGU00501.1"/>
    <property type="molecule type" value="Genomic_DNA"/>
</dbReference>
<organism evidence="1 3">
    <name type="scientific">Sulfodiicoccus acidiphilus</name>
    <dbReference type="NCBI Taxonomy" id="1670455"/>
    <lineage>
        <taxon>Archaea</taxon>
        <taxon>Thermoproteota</taxon>
        <taxon>Thermoprotei</taxon>
        <taxon>Sulfolobales</taxon>
        <taxon>Sulfolobaceae</taxon>
        <taxon>Sulfodiicoccus</taxon>
    </lineage>
</organism>
<dbReference type="EMBL" id="AP018553">
    <property type="protein sequence ID" value="BBD73144.1"/>
    <property type="molecule type" value="Genomic_DNA"/>
</dbReference>
<reference evidence="1" key="3">
    <citation type="journal article" date="2019" name="BMC Res. Notes">
        <title>Complete genome sequence of the Sulfodiicoccus acidiphilus strain HS-1T, the first crenarchaeon that lacks polB3, isolated from an acidic hot spring in Ohwaku-dani, Hakone, Japan.</title>
        <authorList>
            <person name="Sakai H.D."/>
            <person name="Kurosawa N."/>
        </authorList>
    </citation>
    <scope>NUCLEOTIDE SEQUENCE</scope>
    <source>
        <strain evidence="1">HS-1</strain>
    </source>
</reference>
<evidence type="ECO:0000313" key="1">
    <source>
        <dbReference type="EMBL" id="BBD73144.1"/>
    </source>
</evidence>
<reference evidence="3" key="2">
    <citation type="submission" date="2018-04" db="EMBL/GenBank/DDBJ databases">
        <title>Complete genome sequence of Sulfodiicoccus acidiphilus strain HS-1.</title>
        <authorList>
            <person name="Sakai H.D."/>
            <person name="Kurosawa N."/>
        </authorList>
    </citation>
    <scope>NUCLEOTIDE SEQUENCE [LARGE SCALE GENOMIC DNA]</scope>
    <source>
        <strain evidence="3">HS-1</strain>
    </source>
</reference>
<protein>
    <submittedName>
        <fullName evidence="1">Uncharacterized protein</fullName>
    </submittedName>
</protein>
<reference evidence="2" key="1">
    <citation type="journal article" date="2014" name="Int. J. Syst. Evol. Microbiol.">
        <title>Complete genome sequence of Corynebacterium casei LMG S-19264T (=DSM 44701T), isolated from a smear-ripened cheese.</title>
        <authorList>
            <consortium name="US DOE Joint Genome Institute (JGI-PGF)"/>
            <person name="Walter F."/>
            <person name="Albersmeier A."/>
            <person name="Kalinowski J."/>
            <person name="Ruckert C."/>
        </authorList>
    </citation>
    <scope>NUCLEOTIDE SEQUENCE</scope>
    <source>
        <strain evidence="2">JCM 31740</strain>
    </source>
</reference>
<dbReference type="Proteomes" id="UP000276741">
    <property type="component" value="Chromosome"/>
</dbReference>
<gene>
    <name evidence="2" type="ORF">GCM10007116_17160</name>
    <name evidence="1" type="ORF">HS1genome_1533</name>
</gene>
<evidence type="ECO:0000313" key="2">
    <source>
        <dbReference type="EMBL" id="GGU00501.1"/>
    </source>
</evidence>
<evidence type="ECO:0000313" key="3">
    <source>
        <dbReference type="Proteomes" id="UP000276741"/>
    </source>
</evidence>
<proteinExistence type="predicted"/>
<name>A0A348B4P2_9CREN</name>
<sequence length="105" mass="11857">MDLQSRKLNEIEAVVGVTAVGLLRERRLEAIWGQFKVDEGRLMDVITRNLEKLKEHAKVTPSLAPFRGFAMVLDDVGLFVYDDLVVLTDAKKVDWDRLVKAVTSS</sequence>
<dbReference type="GeneID" id="38667039"/>
<keyword evidence="3" id="KW-1185">Reference proteome</keyword>